<keyword evidence="1" id="KW-1133">Transmembrane helix</keyword>
<sequence>MMNTFNRQQPGQRQREQLLEAFFLPDLCNSRAVMFLLILSEALVLALTLIETGLPGFSWQRFAVVSLFVQWVALLSVALLCQLRALMSRLHVAGASALALLITQLVTLLVSLLGEKLWPLDKLGIDWAWVLRNQVIAAIFAMMALRYFYVQSQWRLKTQAELKARLAALQANIRPHFFFNTLNTVASLIVIDPDKAEHMLVDLAQLFRVVLKADDKLVPLTQEIELGRRYLAIEQVRLGERMQLQWQLPDPLPALQVPQLILQPLLENAVYHGIQPRVAAGYIRVELTRDANDWLLTVVNSKDPQVDSGHGNQMAQANIRARLATLTQQGSQQAGLEITAEADEYRACLRLPSNILEEKE</sequence>
<feature type="transmembrane region" description="Helical" evidence="1">
    <location>
        <begin position="62"/>
        <end position="80"/>
    </location>
</feature>
<evidence type="ECO:0000313" key="3">
    <source>
        <dbReference type="EMBL" id="MFC3679292.1"/>
    </source>
</evidence>
<feature type="transmembrane region" description="Helical" evidence="1">
    <location>
        <begin position="92"/>
        <end position="114"/>
    </location>
</feature>
<dbReference type="RefSeq" id="WP_376864948.1">
    <property type="nucleotide sequence ID" value="NZ_JBHRYB010000003.1"/>
</dbReference>
<gene>
    <name evidence="3" type="ORF">ACFOMG_04095</name>
</gene>
<keyword evidence="3" id="KW-0418">Kinase</keyword>
<dbReference type="Gene3D" id="3.30.565.10">
    <property type="entry name" value="Histidine kinase-like ATPase, C-terminal domain"/>
    <property type="match status" value="1"/>
</dbReference>
<keyword evidence="1" id="KW-0812">Transmembrane</keyword>
<dbReference type="InterPro" id="IPR010559">
    <property type="entry name" value="Sig_transdc_His_kin_internal"/>
</dbReference>
<keyword evidence="4" id="KW-1185">Reference proteome</keyword>
<keyword evidence="1" id="KW-0472">Membrane</keyword>
<evidence type="ECO:0000256" key="1">
    <source>
        <dbReference type="SAM" id="Phobius"/>
    </source>
</evidence>
<keyword evidence="3" id="KW-0808">Transferase</keyword>
<reference evidence="4" key="1">
    <citation type="journal article" date="2019" name="Int. J. Syst. Evol. Microbiol.">
        <title>The Global Catalogue of Microorganisms (GCM) 10K type strain sequencing project: providing services to taxonomists for standard genome sequencing and annotation.</title>
        <authorList>
            <consortium name="The Broad Institute Genomics Platform"/>
            <consortium name="The Broad Institute Genome Sequencing Center for Infectious Disease"/>
            <person name="Wu L."/>
            <person name="Ma J."/>
        </authorList>
    </citation>
    <scope>NUCLEOTIDE SEQUENCE [LARGE SCALE GENOMIC DNA]</scope>
    <source>
        <strain evidence="4">KCTC 42424</strain>
    </source>
</reference>
<feature type="transmembrane region" description="Helical" evidence="1">
    <location>
        <begin position="129"/>
        <end position="149"/>
    </location>
</feature>
<feature type="domain" description="Signal transduction histidine kinase internal region" evidence="2">
    <location>
        <begin position="164"/>
        <end position="241"/>
    </location>
</feature>
<dbReference type="PANTHER" id="PTHR34220:SF7">
    <property type="entry name" value="SENSOR HISTIDINE KINASE YPDA"/>
    <property type="match status" value="1"/>
</dbReference>
<dbReference type="Pfam" id="PF06580">
    <property type="entry name" value="His_kinase"/>
    <property type="match status" value="1"/>
</dbReference>
<dbReference type="Proteomes" id="UP001595722">
    <property type="component" value="Unassembled WGS sequence"/>
</dbReference>
<dbReference type="InterPro" id="IPR036890">
    <property type="entry name" value="HATPase_C_sf"/>
</dbReference>
<dbReference type="GO" id="GO:0004673">
    <property type="term" value="F:protein histidine kinase activity"/>
    <property type="evidence" value="ECO:0007669"/>
    <property type="project" value="UniProtKB-EC"/>
</dbReference>
<accession>A0ABV7VQC5</accession>
<protein>
    <submittedName>
        <fullName evidence="3">Sensor histidine kinase</fullName>
        <ecNumber evidence="3">2.7.13.3</ecNumber>
    </submittedName>
</protein>
<dbReference type="SUPFAM" id="SSF55874">
    <property type="entry name" value="ATPase domain of HSP90 chaperone/DNA topoisomerase II/histidine kinase"/>
    <property type="match status" value="1"/>
</dbReference>
<dbReference type="EMBL" id="JBHRYB010000003">
    <property type="protein sequence ID" value="MFC3679292.1"/>
    <property type="molecule type" value="Genomic_DNA"/>
</dbReference>
<organism evidence="3 4">
    <name type="scientific">Bacterioplanoides pacificum</name>
    <dbReference type="NCBI Taxonomy" id="1171596"/>
    <lineage>
        <taxon>Bacteria</taxon>
        <taxon>Pseudomonadati</taxon>
        <taxon>Pseudomonadota</taxon>
        <taxon>Gammaproteobacteria</taxon>
        <taxon>Oceanospirillales</taxon>
        <taxon>Oceanospirillaceae</taxon>
        <taxon>Bacterioplanoides</taxon>
    </lineage>
</organism>
<evidence type="ECO:0000259" key="2">
    <source>
        <dbReference type="Pfam" id="PF06580"/>
    </source>
</evidence>
<dbReference type="PANTHER" id="PTHR34220">
    <property type="entry name" value="SENSOR HISTIDINE KINASE YPDA"/>
    <property type="match status" value="1"/>
</dbReference>
<proteinExistence type="predicted"/>
<evidence type="ECO:0000313" key="4">
    <source>
        <dbReference type="Proteomes" id="UP001595722"/>
    </source>
</evidence>
<dbReference type="EC" id="2.7.13.3" evidence="3"/>
<feature type="transmembrane region" description="Helical" evidence="1">
    <location>
        <begin position="32"/>
        <end position="50"/>
    </location>
</feature>
<dbReference type="InterPro" id="IPR050640">
    <property type="entry name" value="Bact_2-comp_sensor_kinase"/>
</dbReference>
<comment type="caution">
    <text evidence="3">The sequence shown here is derived from an EMBL/GenBank/DDBJ whole genome shotgun (WGS) entry which is preliminary data.</text>
</comment>
<name>A0ABV7VQC5_9GAMM</name>